<evidence type="ECO:0000259" key="1">
    <source>
        <dbReference type="PROSITE" id="PS50943"/>
    </source>
</evidence>
<feature type="domain" description="HTH cro/C1-type" evidence="1">
    <location>
        <begin position="33"/>
        <end position="73"/>
    </location>
</feature>
<dbReference type="EMBL" id="CP108110">
    <property type="protein sequence ID" value="WUQ87216.1"/>
    <property type="molecule type" value="Genomic_DNA"/>
</dbReference>
<sequence length="291" mass="32543">MVSSVERTVPDDGETVENSDGIAEFYSAVGKLIKLYRERAGITQRQLAERIGYSEDMVGLIERGKRTPRIEFLTVVDPIVDAGGALTVVADDVMKAKVRVSERHPAFSKAFTAEEAKAIEIHEYSSLNIPGLLQTEAHARALYDMRRPWLSVEQVDSWVDARMTRQEILSRWPLPVMSWVIDESALRRPLGGWDVHEAQLRHLLRVAEVRGVELQVMPLDRTENAGMGGSFALLTPNGGAQIAYVEVQHVNRLITDPAEIRKMAARYGTLRGQALTMRESLALIEKTLGER</sequence>
<evidence type="ECO:0000313" key="3">
    <source>
        <dbReference type="Proteomes" id="UP001432222"/>
    </source>
</evidence>
<evidence type="ECO:0000313" key="2">
    <source>
        <dbReference type="EMBL" id="WUQ87216.1"/>
    </source>
</evidence>
<organism evidence="2 3">
    <name type="scientific">Kitasatospora purpeofusca</name>
    <dbReference type="NCBI Taxonomy" id="67352"/>
    <lineage>
        <taxon>Bacteria</taxon>
        <taxon>Bacillati</taxon>
        <taxon>Actinomycetota</taxon>
        <taxon>Actinomycetes</taxon>
        <taxon>Kitasatosporales</taxon>
        <taxon>Streptomycetaceae</taxon>
        <taxon>Kitasatospora</taxon>
    </lineage>
</organism>
<accession>A0ABZ1U863</accession>
<dbReference type="SMART" id="SM00530">
    <property type="entry name" value="HTH_XRE"/>
    <property type="match status" value="1"/>
</dbReference>
<dbReference type="RefSeq" id="WP_328957776.1">
    <property type="nucleotide sequence ID" value="NZ_CP108110.1"/>
</dbReference>
<dbReference type="PROSITE" id="PS50943">
    <property type="entry name" value="HTH_CROC1"/>
    <property type="match status" value="1"/>
</dbReference>
<protein>
    <submittedName>
        <fullName evidence="2">Helix-turn-helix transcriptional regulator</fullName>
    </submittedName>
</protein>
<dbReference type="InterPro" id="IPR010982">
    <property type="entry name" value="Lambda_DNA-bd_dom_sf"/>
</dbReference>
<dbReference type="SUPFAM" id="SSF47413">
    <property type="entry name" value="lambda repressor-like DNA-binding domains"/>
    <property type="match status" value="1"/>
</dbReference>
<name>A0ABZ1U863_9ACTN</name>
<dbReference type="Proteomes" id="UP001432222">
    <property type="component" value="Chromosome"/>
</dbReference>
<dbReference type="InterPro" id="IPR043917">
    <property type="entry name" value="DUF5753"/>
</dbReference>
<dbReference type="Pfam" id="PF13560">
    <property type="entry name" value="HTH_31"/>
    <property type="match status" value="1"/>
</dbReference>
<dbReference type="CDD" id="cd00093">
    <property type="entry name" value="HTH_XRE"/>
    <property type="match status" value="1"/>
</dbReference>
<proteinExistence type="predicted"/>
<keyword evidence="3" id="KW-1185">Reference proteome</keyword>
<dbReference type="Pfam" id="PF19054">
    <property type="entry name" value="DUF5753"/>
    <property type="match status" value="1"/>
</dbReference>
<dbReference type="InterPro" id="IPR001387">
    <property type="entry name" value="Cro/C1-type_HTH"/>
</dbReference>
<dbReference type="Gene3D" id="1.10.260.40">
    <property type="entry name" value="lambda repressor-like DNA-binding domains"/>
    <property type="match status" value="1"/>
</dbReference>
<reference evidence="2" key="1">
    <citation type="submission" date="2022-10" db="EMBL/GenBank/DDBJ databases">
        <title>The complete genomes of actinobacterial strains from the NBC collection.</title>
        <authorList>
            <person name="Joergensen T.S."/>
            <person name="Alvarez Arevalo M."/>
            <person name="Sterndorff E.B."/>
            <person name="Faurdal D."/>
            <person name="Vuksanovic O."/>
            <person name="Mourched A.-S."/>
            <person name="Charusanti P."/>
            <person name="Shaw S."/>
            <person name="Blin K."/>
            <person name="Weber T."/>
        </authorList>
    </citation>
    <scope>NUCLEOTIDE SEQUENCE</scope>
    <source>
        <strain evidence="2">NBC_00222</strain>
    </source>
</reference>
<gene>
    <name evidence="2" type="ORF">OHA16_32200</name>
</gene>